<feature type="compositionally biased region" description="Polar residues" evidence="1">
    <location>
        <begin position="129"/>
        <end position="143"/>
    </location>
</feature>
<feature type="region of interest" description="Disordered" evidence="1">
    <location>
        <begin position="121"/>
        <end position="151"/>
    </location>
</feature>
<reference evidence="2" key="2">
    <citation type="submission" date="2020-08" db="EMBL/GenBank/DDBJ databases">
        <title>Plant Genome Project.</title>
        <authorList>
            <person name="Zhang R.-G."/>
        </authorList>
    </citation>
    <scope>NUCLEOTIDE SEQUENCE</scope>
    <source>
        <strain evidence="2">Huo1</strain>
        <tissue evidence="2">Leaf</tissue>
    </source>
</reference>
<evidence type="ECO:0000313" key="2">
    <source>
        <dbReference type="EMBL" id="KAG6401058.1"/>
    </source>
</evidence>
<proteinExistence type="predicted"/>
<comment type="caution">
    <text evidence="2">The sequence shown here is derived from an EMBL/GenBank/DDBJ whole genome shotgun (WGS) entry which is preliminary data.</text>
</comment>
<protein>
    <submittedName>
        <fullName evidence="2">Uncharacterized protein</fullName>
    </submittedName>
</protein>
<gene>
    <name evidence="2" type="ORF">SASPL_137903</name>
</gene>
<reference evidence="2" key="1">
    <citation type="submission" date="2018-01" db="EMBL/GenBank/DDBJ databases">
        <authorList>
            <person name="Mao J.F."/>
        </authorList>
    </citation>
    <scope>NUCLEOTIDE SEQUENCE</scope>
    <source>
        <strain evidence="2">Huo1</strain>
        <tissue evidence="2">Leaf</tissue>
    </source>
</reference>
<organism evidence="2">
    <name type="scientific">Salvia splendens</name>
    <name type="common">Scarlet sage</name>
    <dbReference type="NCBI Taxonomy" id="180675"/>
    <lineage>
        <taxon>Eukaryota</taxon>
        <taxon>Viridiplantae</taxon>
        <taxon>Streptophyta</taxon>
        <taxon>Embryophyta</taxon>
        <taxon>Tracheophyta</taxon>
        <taxon>Spermatophyta</taxon>
        <taxon>Magnoliopsida</taxon>
        <taxon>eudicotyledons</taxon>
        <taxon>Gunneridae</taxon>
        <taxon>Pentapetalae</taxon>
        <taxon>asterids</taxon>
        <taxon>lamiids</taxon>
        <taxon>Lamiales</taxon>
        <taxon>Lamiaceae</taxon>
        <taxon>Nepetoideae</taxon>
        <taxon>Mentheae</taxon>
        <taxon>Salviinae</taxon>
        <taxon>Salvia</taxon>
        <taxon>Salvia subgen. Calosphace</taxon>
        <taxon>core Calosphace</taxon>
    </lineage>
</organism>
<name>A0A8X8WVU6_SALSN</name>
<dbReference type="Proteomes" id="UP000298416">
    <property type="component" value="Unassembled WGS sequence"/>
</dbReference>
<dbReference type="EMBL" id="PNBA02000014">
    <property type="protein sequence ID" value="KAG6401058.1"/>
    <property type="molecule type" value="Genomic_DNA"/>
</dbReference>
<accession>A0A8X8WVU6</accession>
<evidence type="ECO:0000313" key="3">
    <source>
        <dbReference type="Proteomes" id="UP000298416"/>
    </source>
</evidence>
<evidence type="ECO:0000256" key="1">
    <source>
        <dbReference type="SAM" id="MobiDB-lite"/>
    </source>
</evidence>
<keyword evidence="3" id="KW-1185">Reference proteome</keyword>
<sequence length="151" mass="16788">MKNEINNTEISVPNLRPALLTVSAEQLLRFLRVVPNLAALLRLLHVAARRNFGLNRGFVFSGGGVDLGAPYRRRIGTMLKTDFWLPRCILVYERSTAKRKTEAKTEPAKVIMHRKPPLKSNVEGRNVIKPNSSTADGNASADNLNKDKVAL</sequence>
<dbReference type="AlphaFoldDB" id="A0A8X8WVU6"/>